<comment type="caution">
    <text evidence="2">The sequence shown here is derived from an EMBL/GenBank/DDBJ whole genome shotgun (WGS) entry which is preliminary data.</text>
</comment>
<sequence>MGPVSTGAVVCDGLPTEKVKAPDTGWLSADTTRQATVYVPSPSSPGNATLAVSDRPSACPAAPVRTR</sequence>
<protein>
    <submittedName>
        <fullName evidence="2">Uncharacterized protein</fullName>
    </submittedName>
</protein>
<reference evidence="3" key="1">
    <citation type="journal article" date="2019" name="Int. J. Syst. Evol. Microbiol.">
        <title>The Global Catalogue of Microorganisms (GCM) 10K type strain sequencing project: providing services to taxonomists for standard genome sequencing and annotation.</title>
        <authorList>
            <consortium name="The Broad Institute Genomics Platform"/>
            <consortium name="The Broad Institute Genome Sequencing Center for Infectious Disease"/>
            <person name="Wu L."/>
            <person name="Ma J."/>
        </authorList>
    </citation>
    <scope>NUCLEOTIDE SEQUENCE [LARGE SCALE GENOMIC DNA]</scope>
    <source>
        <strain evidence="3">JCM 17657</strain>
    </source>
</reference>
<name>A0ABP9I0C6_9ACTN</name>
<dbReference type="EMBL" id="BAABIV010000011">
    <property type="protein sequence ID" value="GAA4984148.1"/>
    <property type="molecule type" value="Genomic_DNA"/>
</dbReference>
<evidence type="ECO:0000256" key="1">
    <source>
        <dbReference type="SAM" id="MobiDB-lite"/>
    </source>
</evidence>
<keyword evidence="3" id="KW-1185">Reference proteome</keyword>
<evidence type="ECO:0000313" key="2">
    <source>
        <dbReference type="EMBL" id="GAA4984148.1"/>
    </source>
</evidence>
<organism evidence="2 3">
    <name type="scientific">Streptomyces hyderabadensis</name>
    <dbReference type="NCBI Taxonomy" id="598549"/>
    <lineage>
        <taxon>Bacteria</taxon>
        <taxon>Bacillati</taxon>
        <taxon>Actinomycetota</taxon>
        <taxon>Actinomycetes</taxon>
        <taxon>Kitasatosporales</taxon>
        <taxon>Streptomycetaceae</taxon>
        <taxon>Streptomyces</taxon>
    </lineage>
</organism>
<accession>A0ABP9I0C6</accession>
<evidence type="ECO:0000313" key="3">
    <source>
        <dbReference type="Proteomes" id="UP001500610"/>
    </source>
</evidence>
<gene>
    <name evidence="2" type="ORF">GCM10023257_23830</name>
</gene>
<feature type="region of interest" description="Disordered" evidence="1">
    <location>
        <begin position="37"/>
        <end position="67"/>
    </location>
</feature>
<proteinExistence type="predicted"/>
<dbReference type="Proteomes" id="UP001500610">
    <property type="component" value="Unassembled WGS sequence"/>
</dbReference>